<evidence type="ECO:0000313" key="6">
    <source>
        <dbReference type="Proteomes" id="UP000183015"/>
    </source>
</evidence>
<dbReference type="RefSeq" id="WP_075003968.1">
    <property type="nucleotide sequence ID" value="NZ_FOAZ01000009.1"/>
</dbReference>
<feature type="chain" id="PRO_5010165716" description="DUF4232 domain-containing protein" evidence="3">
    <location>
        <begin position="31"/>
        <end position="247"/>
    </location>
</feature>
<dbReference type="Pfam" id="PF14016">
    <property type="entry name" value="DUF4232"/>
    <property type="match status" value="1"/>
</dbReference>
<gene>
    <name evidence="5" type="ORF">SAMN05414137_109114</name>
</gene>
<evidence type="ECO:0000313" key="5">
    <source>
        <dbReference type="EMBL" id="SEL49191.1"/>
    </source>
</evidence>
<keyword evidence="6" id="KW-1185">Reference proteome</keyword>
<evidence type="ECO:0000256" key="1">
    <source>
        <dbReference type="SAM" id="MobiDB-lite"/>
    </source>
</evidence>
<protein>
    <recommendedName>
        <fullName evidence="4">DUF4232 domain-containing protein</fullName>
    </recommendedName>
</protein>
<reference evidence="6" key="1">
    <citation type="submission" date="2016-10" db="EMBL/GenBank/DDBJ databases">
        <authorList>
            <person name="Varghese N."/>
        </authorList>
    </citation>
    <scope>NUCLEOTIDE SEQUENCE [LARGE SCALE GENOMIC DNA]</scope>
    <source>
        <strain evidence="6">DSM 45096 / BCRC 16803 / CGMCC 4.1857 / CIP 109030 / JCM 12277 / KCTC 19219 / NBRC 100920 / 33214</strain>
    </source>
</reference>
<dbReference type="PROSITE" id="PS51318">
    <property type="entry name" value="TAT"/>
    <property type="match status" value="1"/>
</dbReference>
<dbReference type="OrthoDB" id="3400969at2"/>
<keyword evidence="3" id="KW-0732">Signal</keyword>
<organism evidence="5 6">
    <name type="scientific">Streptacidiphilus jiangxiensis</name>
    <dbReference type="NCBI Taxonomy" id="235985"/>
    <lineage>
        <taxon>Bacteria</taxon>
        <taxon>Bacillati</taxon>
        <taxon>Actinomycetota</taxon>
        <taxon>Actinomycetes</taxon>
        <taxon>Kitasatosporales</taxon>
        <taxon>Streptomycetaceae</taxon>
        <taxon>Streptacidiphilus</taxon>
    </lineage>
</organism>
<dbReference type="eggNOG" id="ENOG5031Y57">
    <property type="taxonomic scope" value="Bacteria"/>
</dbReference>
<evidence type="ECO:0000256" key="2">
    <source>
        <dbReference type="SAM" id="Phobius"/>
    </source>
</evidence>
<feature type="region of interest" description="Disordered" evidence="1">
    <location>
        <begin position="169"/>
        <end position="216"/>
    </location>
</feature>
<dbReference type="InterPro" id="IPR025326">
    <property type="entry name" value="DUF4232"/>
</dbReference>
<evidence type="ECO:0000259" key="4">
    <source>
        <dbReference type="Pfam" id="PF14016"/>
    </source>
</evidence>
<name>A0A1H7QM31_STRJI</name>
<dbReference type="AlphaFoldDB" id="A0A1H7QM31"/>
<feature type="transmembrane region" description="Helical" evidence="2">
    <location>
        <begin position="218"/>
        <end position="237"/>
    </location>
</feature>
<keyword evidence="2" id="KW-1133">Transmembrane helix</keyword>
<feature type="domain" description="DUF4232" evidence="4">
    <location>
        <begin position="39"/>
        <end position="165"/>
    </location>
</feature>
<accession>A0A1H7QM31</accession>
<dbReference type="EMBL" id="FOAZ01000009">
    <property type="protein sequence ID" value="SEL49191.1"/>
    <property type="molecule type" value="Genomic_DNA"/>
</dbReference>
<dbReference type="Proteomes" id="UP000183015">
    <property type="component" value="Unassembled WGS sequence"/>
</dbReference>
<keyword evidence="2" id="KW-0812">Transmembrane</keyword>
<feature type="signal peptide" evidence="3">
    <location>
        <begin position="1"/>
        <end position="30"/>
    </location>
</feature>
<evidence type="ECO:0000256" key="3">
    <source>
        <dbReference type="SAM" id="SignalP"/>
    </source>
</evidence>
<sequence>MLSSRKALTAGAASVALGAAALAFAPVADAAPQATTPMCATSQLTGTLGAGDVGAGQIYRDVVLTNHSSTSCHLTGYPGVSVLDAHGATIGAAATHDPRSYAPVVLAPGGTATTTIHTTNRMTNDPKECRPESTSLRVYPPGNRASLVFPAKLTICNNTFTVTPLVGASGQPSASASASAGGPSASPSAAPTSQVSAVPSGAPDTGQAPGSSGGDSTGMVAAAAGAVLVLGGAGVALTRARRSRARG</sequence>
<dbReference type="STRING" id="235985.SAMN05414137_109114"/>
<keyword evidence="2" id="KW-0472">Membrane</keyword>
<feature type="compositionally biased region" description="Low complexity" evidence="1">
    <location>
        <begin position="169"/>
        <end position="200"/>
    </location>
</feature>
<dbReference type="InterPro" id="IPR006311">
    <property type="entry name" value="TAT_signal"/>
</dbReference>
<proteinExistence type="predicted"/>